<dbReference type="InterPro" id="IPR012675">
    <property type="entry name" value="Beta-grasp_dom_sf"/>
</dbReference>
<reference evidence="2" key="1">
    <citation type="submission" date="2009-12" db="EMBL/GenBank/DDBJ databases">
        <title>Complete sequence of Treponema azotonutricium strain ZAS-9.</title>
        <authorList>
            <person name="Tetu S.G."/>
            <person name="Matson E."/>
            <person name="Ren Q."/>
            <person name="Seshadri R."/>
            <person name="Elbourne L."/>
            <person name="Hassan K.A."/>
            <person name="Durkin A."/>
            <person name="Radune D."/>
            <person name="Mohamoud Y."/>
            <person name="Shay R."/>
            <person name="Jin S."/>
            <person name="Zhang X."/>
            <person name="Lucey K."/>
            <person name="Ballor N.R."/>
            <person name="Ottesen E."/>
            <person name="Rosenthal R."/>
            <person name="Allen A."/>
            <person name="Leadbetter J.R."/>
            <person name="Paulsen I.T."/>
        </authorList>
    </citation>
    <scope>NUCLEOTIDE SEQUENCE [LARGE SCALE GENOMIC DNA]</scope>
    <source>
        <strain evidence="2">ATCC BAA-888 / DSM 13862 / ZAS-9</strain>
    </source>
</reference>
<dbReference type="eggNOG" id="COG2104">
    <property type="taxonomic scope" value="Bacteria"/>
</dbReference>
<dbReference type="OrthoDB" id="9810692at2"/>
<sequence>MKITANGKPVEIPGEMSVSKLLGEIKVEQPEYVSVQLNDEMLLRANFDTTIVKEGAVLEFLYYMGGGSC</sequence>
<dbReference type="KEGG" id="taz:TREAZ_1738"/>
<name>F5YCL5_LEAAZ</name>
<dbReference type="NCBIfam" id="TIGR01683">
    <property type="entry name" value="thiS"/>
    <property type="match status" value="1"/>
</dbReference>
<evidence type="ECO:0000313" key="1">
    <source>
        <dbReference type="EMBL" id="AEF81381.1"/>
    </source>
</evidence>
<dbReference type="InterPro" id="IPR016155">
    <property type="entry name" value="Mopterin_synth/thiamin_S_b"/>
</dbReference>
<dbReference type="SUPFAM" id="SSF54285">
    <property type="entry name" value="MoaD/ThiS"/>
    <property type="match status" value="1"/>
</dbReference>
<evidence type="ECO:0000313" key="2">
    <source>
        <dbReference type="Proteomes" id="UP000009222"/>
    </source>
</evidence>
<dbReference type="CDD" id="cd00565">
    <property type="entry name" value="Ubl_ThiS"/>
    <property type="match status" value="1"/>
</dbReference>
<accession>F5YCL5</accession>
<proteinExistence type="predicted"/>
<protein>
    <submittedName>
        <fullName evidence="1">Thiamine biosynthesis protein ThiS</fullName>
    </submittedName>
</protein>
<dbReference type="RefSeq" id="WP_015710286.1">
    <property type="nucleotide sequence ID" value="NC_015577.1"/>
</dbReference>
<reference evidence="1 2" key="2">
    <citation type="journal article" date="2011" name="ISME J.">
        <title>RNA-seq reveals cooperative metabolic interactions between two termite-gut spirochete species in co-culture.</title>
        <authorList>
            <person name="Rosenthal A.Z."/>
            <person name="Matson E.G."/>
            <person name="Eldar A."/>
            <person name="Leadbetter J.R."/>
        </authorList>
    </citation>
    <scope>NUCLEOTIDE SEQUENCE [LARGE SCALE GENOMIC DNA]</scope>
    <source>
        <strain evidence="2">ATCC BAA-888 / DSM 13862 / ZAS-9</strain>
    </source>
</reference>
<dbReference type="STRING" id="545695.TREAZ_1738"/>
<dbReference type="InterPro" id="IPR003749">
    <property type="entry name" value="ThiS/MoaD-like"/>
</dbReference>
<keyword evidence="2" id="KW-1185">Reference proteome</keyword>
<dbReference type="HOGENOM" id="CLU_174611_3_2_12"/>
<dbReference type="EMBL" id="CP001841">
    <property type="protein sequence ID" value="AEF81381.1"/>
    <property type="molecule type" value="Genomic_DNA"/>
</dbReference>
<dbReference type="Pfam" id="PF02597">
    <property type="entry name" value="ThiS"/>
    <property type="match status" value="1"/>
</dbReference>
<dbReference type="InterPro" id="IPR010035">
    <property type="entry name" value="Thi_S"/>
</dbReference>
<gene>
    <name evidence="1" type="primary">thiS</name>
    <name evidence="1" type="ordered locus">TREAZ_1738</name>
</gene>
<dbReference type="InParanoid" id="F5YCL5"/>
<dbReference type="Proteomes" id="UP000009222">
    <property type="component" value="Chromosome"/>
</dbReference>
<dbReference type="Gene3D" id="3.10.20.30">
    <property type="match status" value="1"/>
</dbReference>
<dbReference type="AlphaFoldDB" id="F5YCL5"/>
<organism evidence="1 2">
    <name type="scientific">Leadbettera azotonutricia (strain ATCC BAA-888 / DSM 13862 / ZAS-9)</name>
    <name type="common">Treponema azotonutricium</name>
    <dbReference type="NCBI Taxonomy" id="545695"/>
    <lineage>
        <taxon>Bacteria</taxon>
        <taxon>Pseudomonadati</taxon>
        <taxon>Spirochaetota</taxon>
        <taxon>Spirochaetia</taxon>
        <taxon>Spirochaetales</taxon>
        <taxon>Breznakiellaceae</taxon>
        <taxon>Leadbettera</taxon>
    </lineage>
</organism>